<dbReference type="EMBL" id="CAMPGE010002382">
    <property type="protein sequence ID" value="CAI2361183.1"/>
    <property type="molecule type" value="Genomic_DNA"/>
</dbReference>
<comment type="caution">
    <text evidence="1">The sequence shown here is derived from an EMBL/GenBank/DDBJ whole genome shotgun (WGS) entry which is preliminary data.</text>
</comment>
<protein>
    <submittedName>
        <fullName evidence="1">Uncharacterized protein</fullName>
    </submittedName>
</protein>
<name>A0AAD1X321_EUPCR</name>
<dbReference type="Proteomes" id="UP001295684">
    <property type="component" value="Unassembled WGS sequence"/>
</dbReference>
<dbReference type="AlphaFoldDB" id="A0AAD1X321"/>
<evidence type="ECO:0000313" key="2">
    <source>
        <dbReference type="Proteomes" id="UP001295684"/>
    </source>
</evidence>
<gene>
    <name evidence="1" type="ORF">ECRASSUSDP1_LOCUS2493</name>
</gene>
<organism evidence="1 2">
    <name type="scientific">Euplotes crassus</name>
    <dbReference type="NCBI Taxonomy" id="5936"/>
    <lineage>
        <taxon>Eukaryota</taxon>
        <taxon>Sar</taxon>
        <taxon>Alveolata</taxon>
        <taxon>Ciliophora</taxon>
        <taxon>Intramacronucleata</taxon>
        <taxon>Spirotrichea</taxon>
        <taxon>Hypotrichia</taxon>
        <taxon>Euplotida</taxon>
        <taxon>Euplotidae</taxon>
        <taxon>Moneuplotes</taxon>
    </lineage>
</organism>
<reference evidence="1" key="1">
    <citation type="submission" date="2023-07" db="EMBL/GenBank/DDBJ databases">
        <authorList>
            <consortium name="AG Swart"/>
            <person name="Singh M."/>
            <person name="Singh A."/>
            <person name="Seah K."/>
            <person name="Emmerich C."/>
        </authorList>
    </citation>
    <scope>NUCLEOTIDE SEQUENCE</scope>
    <source>
        <strain evidence="1">DP1</strain>
    </source>
</reference>
<keyword evidence="2" id="KW-1185">Reference proteome</keyword>
<sequence>MPAINSTECQRFTKFRRSPSGFSISTKSSECTGPVNIKQMMEKSNALSSLNCSKLFRRTRNKDMKFSTSLLVKKKFQNTPSNTGFVLVKPNSGLAKNKSGAKQDFQEFLKHDHISALQKLNFSLHYCEGQSTFITLPDFKRSNKRSVSCLNRHARINSKSQSAFKISDSRGRMPKLSTFTNTRTKPKSLKLSNLSKELKSIYIKLKNLESNDNSIEKVDSYKFKHRGSNFNLKKALNKSLTLGKVYHKAHALAKPGTSVSHFVNPAKNQAVGIRGFLF</sequence>
<accession>A0AAD1X321</accession>
<proteinExistence type="predicted"/>
<evidence type="ECO:0000313" key="1">
    <source>
        <dbReference type="EMBL" id="CAI2361183.1"/>
    </source>
</evidence>